<dbReference type="Proteomes" id="UP000036780">
    <property type="component" value="Unassembled WGS sequence"/>
</dbReference>
<evidence type="ECO:0000256" key="1">
    <source>
        <dbReference type="SAM" id="Phobius"/>
    </source>
</evidence>
<dbReference type="PIRSF" id="PIRSF029886">
    <property type="entry name" value="KBAA"/>
    <property type="match status" value="1"/>
</dbReference>
<name>A0A0L0QWL3_VIRPA</name>
<keyword evidence="1" id="KW-0812">Transmembrane</keyword>
<feature type="transmembrane region" description="Helical" evidence="1">
    <location>
        <begin position="143"/>
        <end position="164"/>
    </location>
</feature>
<organism evidence="2 3">
    <name type="scientific">Virgibacillus pantothenticus</name>
    <dbReference type="NCBI Taxonomy" id="1473"/>
    <lineage>
        <taxon>Bacteria</taxon>
        <taxon>Bacillati</taxon>
        <taxon>Bacillota</taxon>
        <taxon>Bacilli</taxon>
        <taxon>Bacillales</taxon>
        <taxon>Bacillaceae</taxon>
        <taxon>Virgibacillus</taxon>
    </lineage>
</organism>
<keyword evidence="1" id="KW-1133">Transmembrane helix</keyword>
<dbReference type="GO" id="GO:0045881">
    <property type="term" value="P:positive regulation of sporulation resulting in formation of a cellular spore"/>
    <property type="evidence" value="ECO:0007669"/>
    <property type="project" value="InterPro"/>
</dbReference>
<accession>A0A0L0QWL3</accession>
<dbReference type="Pfam" id="PF14089">
    <property type="entry name" value="KbaA"/>
    <property type="match status" value="1"/>
</dbReference>
<dbReference type="SMART" id="SM01251">
    <property type="entry name" value="KbaA"/>
    <property type="match status" value="1"/>
</dbReference>
<gene>
    <name evidence="2" type="ORF">AFK71_00020</name>
</gene>
<evidence type="ECO:0000313" key="2">
    <source>
        <dbReference type="EMBL" id="KNE22588.1"/>
    </source>
</evidence>
<dbReference type="InterPro" id="IPR024164">
    <property type="entry name" value="KinB-signalling_activ"/>
</dbReference>
<evidence type="ECO:0000313" key="3">
    <source>
        <dbReference type="Proteomes" id="UP000036780"/>
    </source>
</evidence>
<feature type="transmembrane region" description="Helical" evidence="1">
    <location>
        <begin position="9"/>
        <end position="28"/>
    </location>
</feature>
<feature type="transmembrane region" description="Helical" evidence="1">
    <location>
        <begin position="114"/>
        <end position="131"/>
    </location>
</feature>
<comment type="caution">
    <text evidence="2">The sequence shown here is derived from an EMBL/GenBank/DDBJ whole genome shotgun (WGS) entry which is preliminary data.</text>
</comment>
<feature type="transmembrane region" description="Helical" evidence="1">
    <location>
        <begin position="84"/>
        <end position="102"/>
    </location>
</feature>
<keyword evidence="1" id="KW-0472">Membrane</keyword>
<feature type="transmembrane region" description="Helical" evidence="1">
    <location>
        <begin position="48"/>
        <end position="72"/>
    </location>
</feature>
<dbReference type="EMBL" id="LGTO01000001">
    <property type="protein sequence ID" value="KNE22588.1"/>
    <property type="molecule type" value="Genomic_DNA"/>
</dbReference>
<dbReference type="OrthoDB" id="2374256at2"/>
<reference evidence="3" key="1">
    <citation type="submission" date="2015-07" db="EMBL/GenBank/DDBJ databases">
        <title>Fjat-10053 dsm26.</title>
        <authorList>
            <person name="Liu B."/>
            <person name="Wang J."/>
            <person name="Zhu Y."/>
            <person name="Liu G."/>
            <person name="Chen Q."/>
            <person name="Chen Z."/>
            <person name="Lan J."/>
            <person name="Che J."/>
            <person name="Ge C."/>
            <person name="Shi H."/>
            <person name="Pan Z."/>
            <person name="Liu X."/>
        </authorList>
    </citation>
    <scope>NUCLEOTIDE SEQUENCE [LARGE SCALE GENOMIC DNA]</scope>
    <source>
        <strain evidence="3">DSM 26</strain>
    </source>
</reference>
<dbReference type="AlphaFoldDB" id="A0A0L0QWL3"/>
<dbReference type="PATRIC" id="fig|1473.5.peg.40"/>
<feature type="transmembrane region" description="Helical" evidence="1">
    <location>
        <begin position="170"/>
        <end position="189"/>
    </location>
</feature>
<dbReference type="GeneID" id="66869032"/>
<sequence>MNTRKLVNFFFKTLIIGGVVGLITSFFVKAEDYAANLDPINWMELLGLIIFFIGLGLVFSVVSQTGFFAFLFINRFGLGLFRSFWPTVQVLLIAFVVFDLVYFPYQATKGEVAVYWYILMAAAILAYGWIVSTIKAKETNKQAFIPALFLMVVITTIEWVPGLRTEGTDYAWLMIIPLLACNTYQLLALHRINQNNASSQATSSNRATIKEKAKG</sequence>
<keyword evidence="3" id="KW-1185">Reference proteome</keyword>
<proteinExistence type="predicted"/>
<protein>
    <submittedName>
        <fullName evidence="2">KinB-signaling pathway activation protein</fullName>
    </submittedName>
</protein>
<dbReference type="RefSeq" id="WP_050349544.1">
    <property type="nucleotide sequence ID" value="NZ_BOSN01000011.1"/>
</dbReference>